<keyword evidence="8" id="KW-1185">Reference proteome</keyword>
<evidence type="ECO:0000259" key="6">
    <source>
        <dbReference type="SMART" id="SM00906"/>
    </source>
</evidence>
<dbReference type="InterPro" id="IPR007219">
    <property type="entry name" value="XnlR_reg_dom"/>
</dbReference>
<dbReference type="GO" id="GO:0006351">
    <property type="term" value="P:DNA-templated transcription"/>
    <property type="evidence" value="ECO:0007669"/>
    <property type="project" value="InterPro"/>
</dbReference>
<name>A0A8H3W4I8_9PEZI</name>
<comment type="subcellular location">
    <subcellularLocation>
        <location evidence="1">Nucleus</location>
    </subcellularLocation>
</comment>
<dbReference type="GO" id="GO:0008270">
    <property type="term" value="F:zinc ion binding"/>
    <property type="evidence" value="ECO:0007669"/>
    <property type="project" value="InterPro"/>
</dbReference>
<dbReference type="Pfam" id="PF04082">
    <property type="entry name" value="Fungal_trans"/>
    <property type="match status" value="1"/>
</dbReference>
<evidence type="ECO:0000256" key="3">
    <source>
        <dbReference type="ARBA" id="ARBA00023125"/>
    </source>
</evidence>
<dbReference type="PANTHER" id="PTHR46910:SF37">
    <property type="entry name" value="ZN(II)2CYS6 TRANSCRIPTION FACTOR (EUROFUNG)"/>
    <property type="match status" value="1"/>
</dbReference>
<protein>
    <submittedName>
        <fullName evidence="7">LysR family regulatory protein</fullName>
    </submittedName>
</protein>
<evidence type="ECO:0000256" key="4">
    <source>
        <dbReference type="ARBA" id="ARBA00023163"/>
    </source>
</evidence>
<organism evidence="7 8">
    <name type="scientific">Colletotrichum asianum</name>
    <dbReference type="NCBI Taxonomy" id="702518"/>
    <lineage>
        <taxon>Eukaryota</taxon>
        <taxon>Fungi</taxon>
        <taxon>Dikarya</taxon>
        <taxon>Ascomycota</taxon>
        <taxon>Pezizomycotina</taxon>
        <taxon>Sordariomycetes</taxon>
        <taxon>Hypocreomycetidae</taxon>
        <taxon>Glomerellales</taxon>
        <taxon>Glomerellaceae</taxon>
        <taxon>Colletotrichum</taxon>
        <taxon>Colletotrichum gloeosporioides species complex</taxon>
    </lineage>
</organism>
<dbReference type="InterPro" id="IPR023213">
    <property type="entry name" value="CAT-like_dom_sf"/>
</dbReference>
<keyword evidence="5" id="KW-0539">Nucleus</keyword>
<reference evidence="7 8" key="1">
    <citation type="submission" date="2019-12" db="EMBL/GenBank/DDBJ databases">
        <title>A genome sequence resource for the geographically widespread anthracnose pathogen Colletotrichum asianum.</title>
        <authorList>
            <person name="Meng Y."/>
        </authorList>
    </citation>
    <scope>NUCLEOTIDE SEQUENCE [LARGE SCALE GENOMIC DNA]</scope>
    <source>
        <strain evidence="7 8">ICMP 18580</strain>
    </source>
</reference>
<feature type="domain" description="Xylanolytic transcriptional activator regulatory" evidence="6">
    <location>
        <begin position="532"/>
        <end position="611"/>
    </location>
</feature>
<dbReference type="EMBL" id="WOWK01000089">
    <property type="protein sequence ID" value="KAF0319889.1"/>
    <property type="molecule type" value="Genomic_DNA"/>
</dbReference>
<comment type="caution">
    <text evidence="7">The sequence shown here is derived from an EMBL/GenBank/DDBJ whole genome shotgun (WGS) entry which is preliminary data.</text>
</comment>
<dbReference type="AlphaFoldDB" id="A0A8H3W4I8"/>
<evidence type="ECO:0000313" key="8">
    <source>
        <dbReference type="Proteomes" id="UP000434172"/>
    </source>
</evidence>
<keyword evidence="2" id="KW-0805">Transcription regulation</keyword>
<dbReference type="GO" id="GO:0003677">
    <property type="term" value="F:DNA binding"/>
    <property type="evidence" value="ECO:0007669"/>
    <property type="project" value="UniProtKB-KW"/>
</dbReference>
<dbReference type="Proteomes" id="UP000434172">
    <property type="component" value="Unassembled WGS sequence"/>
</dbReference>
<dbReference type="InterPro" id="IPR050987">
    <property type="entry name" value="AtrR-like"/>
</dbReference>
<dbReference type="OrthoDB" id="21502at2759"/>
<keyword evidence="3" id="KW-0238">DNA-binding</keyword>
<evidence type="ECO:0000256" key="5">
    <source>
        <dbReference type="ARBA" id="ARBA00023242"/>
    </source>
</evidence>
<dbReference type="Gene3D" id="3.30.559.10">
    <property type="entry name" value="Chloramphenicol acetyltransferase-like domain"/>
    <property type="match status" value="2"/>
</dbReference>
<proteinExistence type="predicted"/>
<evidence type="ECO:0000256" key="2">
    <source>
        <dbReference type="ARBA" id="ARBA00023015"/>
    </source>
</evidence>
<dbReference type="GO" id="GO:0003700">
    <property type="term" value="F:DNA-binding transcription factor activity"/>
    <property type="evidence" value="ECO:0007669"/>
    <property type="project" value="InterPro"/>
</dbReference>
<dbReference type="SMART" id="SM00906">
    <property type="entry name" value="Fungal_trans"/>
    <property type="match status" value="1"/>
</dbReference>
<feature type="non-terminal residue" evidence="7">
    <location>
        <position position="1"/>
    </location>
</feature>
<keyword evidence="4" id="KW-0804">Transcription</keyword>
<dbReference type="PANTHER" id="PTHR46910">
    <property type="entry name" value="TRANSCRIPTION FACTOR PDR1"/>
    <property type="match status" value="1"/>
</dbReference>
<evidence type="ECO:0000313" key="7">
    <source>
        <dbReference type="EMBL" id="KAF0319889.1"/>
    </source>
</evidence>
<sequence length="787" mass="87621">MLGSIFGPSVPVAVSTDSVTPLHYFDDTPIWRSFILYSLLVFDEVLDADTLRSSLERLTCREGWRKLSARLRKNSAGALEYHFPQITDLERGTRSALSFSRIDNTHMSIREHPVASKLPHLQSKDDKRPAVMGNTDSYLSLMRRPDNPPLSLNDYLTSDAPQLGLHIVSFSDATLVTLYWPHTLFDAFGKKALLDAWVLMLQGRDDEIPSPYGGDAPRVDFDPLAKFGCHSTEPYKLRSQLMSSLSLGAWAIGNLFEFVGKQETRVVRMPKLFLDKLVNDSMSELQDGPNASNATSFLSEGDVLCAWWTKIATAHLPENASTRRRTLVLNNAYSLRKALGGENGPLPLNSTDSSKMDTPYLSNAVGFINVVGTMTDVFDKSVGYMASRIRNAIKELGTAPQVEAAAALVRSNKMKLPPFFGDKSMHMITYSNWTKTNLFSVDFSSAIKGKAVGNKERRGRPLAALASVLSILSLMSHCKDLGNGYSGIDANDCANKARQLLTSLTGHYSVTILECLLALYTHSTLDGHWQEAGFYLPLACSMVSALGGHTSASQNTPDDGTTLSAKKRLHLRNLFWICYVADKDMALRTGRPPLLSAVFCDVSIPKDHGQHYAYLRSFDEPVDRLILVGDGPVPHFSGDLVLSQTKEKVYRLLYSLDGSEAKDTTLLLHIRELDEEIERWRLSIPLDFRPVLSAPPQTLLTISQVNPRQYTRCFALQLEYLHLMTFVHTTVRKYDADDSQSDGPLDLHSVIHSSYDLSLEAGRSILRCLSLFLSNMPPWSLWFVNLI</sequence>
<dbReference type="GO" id="GO:0005634">
    <property type="term" value="C:nucleus"/>
    <property type="evidence" value="ECO:0007669"/>
    <property type="project" value="UniProtKB-SubCell"/>
</dbReference>
<accession>A0A8H3W4I8</accession>
<gene>
    <name evidence="7" type="ORF">GQ607_012832</name>
</gene>
<evidence type="ECO:0000256" key="1">
    <source>
        <dbReference type="ARBA" id="ARBA00004123"/>
    </source>
</evidence>
<dbReference type="CDD" id="cd12148">
    <property type="entry name" value="fungal_TF_MHR"/>
    <property type="match status" value="1"/>
</dbReference>